<dbReference type="Gene3D" id="1.25.10.10">
    <property type="entry name" value="Leucine-rich Repeat Variant"/>
    <property type="match status" value="1"/>
</dbReference>
<dbReference type="InterPro" id="IPR016024">
    <property type="entry name" value="ARM-type_fold"/>
</dbReference>
<evidence type="ECO:0000313" key="1">
    <source>
        <dbReference type="EMBL" id="GAA5100404.1"/>
    </source>
</evidence>
<dbReference type="InterPro" id="IPR011989">
    <property type="entry name" value="ARM-like"/>
</dbReference>
<dbReference type="RefSeq" id="WP_077925589.1">
    <property type="nucleotide sequence ID" value="NZ_BAABKE010000004.1"/>
</dbReference>
<evidence type="ECO:0000313" key="2">
    <source>
        <dbReference type="Proteomes" id="UP001500631"/>
    </source>
</evidence>
<reference evidence="2" key="1">
    <citation type="journal article" date="2019" name="Int. J. Syst. Evol. Microbiol.">
        <title>The Global Catalogue of Microorganisms (GCM) 10K type strain sequencing project: providing services to taxonomists for standard genome sequencing and annotation.</title>
        <authorList>
            <consortium name="The Broad Institute Genomics Platform"/>
            <consortium name="The Broad Institute Genome Sequencing Center for Infectious Disease"/>
            <person name="Wu L."/>
            <person name="Ma J."/>
        </authorList>
    </citation>
    <scope>NUCLEOTIDE SEQUENCE [LARGE SCALE GENOMIC DNA]</scope>
    <source>
        <strain evidence="2">JCM 18424</strain>
    </source>
</reference>
<evidence type="ECO:0008006" key="3">
    <source>
        <dbReference type="Google" id="ProtNLM"/>
    </source>
</evidence>
<dbReference type="EMBL" id="BAABKE010000004">
    <property type="protein sequence ID" value="GAA5100404.1"/>
    <property type="molecule type" value="Genomic_DNA"/>
</dbReference>
<protein>
    <recommendedName>
        <fullName evidence="3">HEAT repeat domain-containing protein</fullName>
    </recommendedName>
</protein>
<proteinExistence type="predicted"/>
<gene>
    <name evidence="1" type="ORF">GCM10023338_15070</name>
</gene>
<dbReference type="SUPFAM" id="SSF48371">
    <property type="entry name" value="ARM repeat"/>
    <property type="match status" value="1"/>
</dbReference>
<comment type="caution">
    <text evidence="1">The sequence shown here is derived from an EMBL/GenBank/DDBJ whole genome shotgun (WGS) entry which is preliminary data.</text>
</comment>
<keyword evidence="2" id="KW-1185">Reference proteome</keyword>
<accession>A0ABP9MRY2</accession>
<dbReference type="Proteomes" id="UP001500631">
    <property type="component" value="Unassembled WGS sequence"/>
</dbReference>
<organism evidence="1 2">
    <name type="scientific">Wohlfahrtiimonas larvae</name>
    <dbReference type="NCBI Taxonomy" id="1157986"/>
    <lineage>
        <taxon>Bacteria</taxon>
        <taxon>Pseudomonadati</taxon>
        <taxon>Pseudomonadota</taxon>
        <taxon>Gammaproteobacteria</taxon>
        <taxon>Cardiobacteriales</taxon>
        <taxon>Ignatzschineriaceae</taxon>
        <taxon>Wohlfahrtiimonas</taxon>
    </lineage>
</organism>
<name>A0ABP9MRY2_9GAMM</name>
<sequence length="252" mass="29355">MSKKRLSKGVIIPDKDKKVVEVLLGLSKDASDDEFVIGFRQKYPEDWKRVEARYNEYESLVKKGNIPPMAKPYQYVLNAAKGIRARYKKGENLTEVLQKMNAPKPKFIEGIPQDLEALLKKLHDRGSYEKRIDAIKKLGKYKCKEVIDEFLAIMKTDPVTDVREAAYSCLVVFGYDISRPRKAPMYVDKDLKEKLMEVANSLHADFSYDRFASKFQAIYPEEYDLHKYNKNVLFKGWLQQQIKQLPKQYPDS</sequence>